<name>A0A9W6Z3I0_AMBMO</name>
<evidence type="ECO:0000313" key="5">
    <source>
        <dbReference type="EMBL" id="GMG39911.1"/>
    </source>
</evidence>
<comment type="cofactor">
    <cofactor evidence="1">
        <name>FMN</name>
        <dbReference type="ChEBI" id="CHEBI:58210"/>
    </cofactor>
</comment>
<comment type="similarity">
    <text evidence="2">Belongs to the NADH:flavin oxidoreductase/NADH oxidase family.</text>
</comment>
<keyword evidence="3" id="KW-0285">Flavoprotein</keyword>
<sequence>MTTPIVKFSSLKNTRLFKEIEIAGHKLDNRLVFCPTSRKRAAPGFFPSNLQHKYYKDRSTKGSLVIVESTFANIEAGVNNFFPSIYTDKHAEGYKVIADSIHANGGIAALQLHQLGRVANPAKNKELNLPFLGVSSKYLNDASKGAAIESKNELRMMTTEEVKLQQDKYVAACKRAIEISGFDFVEIHCTSGFLIDQFLQPLINNERRDQYAGSIENRSRYLLEIIDRLISEIGASKIGIRLGFWSTFQGSAGASMQPSPLVSFGYILSELQKRKDEGKGIAYVSIVEPRVSGSSDKDSYEVEGNNNYPWAFQLWKGPFIRAGGYLSGTTADNMLNDLNLNDRTLIGVGRYFTSNPDLVKRLHDGLELTSYQRPTFYTHDDEGYNTWKTVDETEHRKPELLKPII</sequence>
<dbReference type="OrthoDB" id="276546at2759"/>
<proteinExistence type="inferred from homology"/>
<evidence type="ECO:0000259" key="4">
    <source>
        <dbReference type="Pfam" id="PF00724"/>
    </source>
</evidence>
<evidence type="ECO:0000256" key="3">
    <source>
        <dbReference type="ARBA" id="ARBA00022643"/>
    </source>
</evidence>
<evidence type="ECO:0000313" key="6">
    <source>
        <dbReference type="Proteomes" id="UP001165063"/>
    </source>
</evidence>
<dbReference type="Gene3D" id="3.20.20.70">
    <property type="entry name" value="Aldolase class I"/>
    <property type="match status" value="1"/>
</dbReference>
<dbReference type="InterPro" id="IPR001155">
    <property type="entry name" value="OxRdtase_FMN_N"/>
</dbReference>
<evidence type="ECO:0000256" key="2">
    <source>
        <dbReference type="ARBA" id="ARBA00005979"/>
    </source>
</evidence>
<organism evidence="5 6">
    <name type="scientific">Ambrosiozyma monospora</name>
    <name type="common">Yeast</name>
    <name type="synonym">Endomycopsis monosporus</name>
    <dbReference type="NCBI Taxonomy" id="43982"/>
    <lineage>
        <taxon>Eukaryota</taxon>
        <taxon>Fungi</taxon>
        <taxon>Dikarya</taxon>
        <taxon>Ascomycota</taxon>
        <taxon>Saccharomycotina</taxon>
        <taxon>Pichiomycetes</taxon>
        <taxon>Pichiales</taxon>
        <taxon>Pichiaceae</taxon>
        <taxon>Ambrosiozyma</taxon>
    </lineage>
</organism>
<dbReference type="Pfam" id="PF00724">
    <property type="entry name" value="Oxidored_FMN"/>
    <property type="match status" value="1"/>
</dbReference>
<dbReference type="GO" id="GO:0010181">
    <property type="term" value="F:FMN binding"/>
    <property type="evidence" value="ECO:0007669"/>
    <property type="project" value="InterPro"/>
</dbReference>
<dbReference type="InterPro" id="IPR013785">
    <property type="entry name" value="Aldolase_TIM"/>
</dbReference>
<dbReference type="PANTHER" id="PTHR22893:SF91">
    <property type="entry name" value="NADPH DEHYDROGENASE 2-RELATED"/>
    <property type="match status" value="1"/>
</dbReference>
<protein>
    <submittedName>
        <fullName evidence="5">Unnamed protein product</fullName>
    </submittedName>
</protein>
<comment type="caution">
    <text evidence="5">The sequence shown here is derived from an EMBL/GenBank/DDBJ whole genome shotgun (WGS) entry which is preliminary data.</text>
</comment>
<feature type="domain" description="NADH:flavin oxidoreductase/NADH oxidase N-terminal" evidence="4">
    <location>
        <begin position="16"/>
        <end position="368"/>
    </location>
</feature>
<dbReference type="EMBL" id="BSXU01003294">
    <property type="protein sequence ID" value="GMG39911.1"/>
    <property type="molecule type" value="Genomic_DNA"/>
</dbReference>
<dbReference type="AlphaFoldDB" id="A0A9W6Z3I0"/>
<dbReference type="InterPro" id="IPR045247">
    <property type="entry name" value="Oye-like"/>
</dbReference>
<evidence type="ECO:0000256" key="1">
    <source>
        <dbReference type="ARBA" id="ARBA00001917"/>
    </source>
</evidence>
<gene>
    <name evidence="5" type="ORF">Amon01_000573100</name>
</gene>
<keyword evidence="3" id="KW-0288">FMN</keyword>
<dbReference type="PANTHER" id="PTHR22893">
    <property type="entry name" value="NADH OXIDOREDUCTASE-RELATED"/>
    <property type="match status" value="1"/>
</dbReference>
<reference evidence="5" key="1">
    <citation type="submission" date="2023-04" db="EMBL/GenBank/DDBJ databases">
        <title>Ambrosiozyma monospora NBRC 1965.</title>
        <authorList>
            <person name="Ichikawa N."/>
            <person name="Sato H."/>
            <person name="Tonouchi N."/>
        </authorList>
    </citation>
    <scope>NUCLEOTIDE SEQUENCE</scope>
    <source>
        <strain evidence="5">NBRC 1965</strain>
    </source>
</reference>
<dbReference type="SUPFAM" id="SSF51395">
    <property type="entry name" value="FMN-linked oxidoreductases"/>
    <property type="match status" value="1"/>
</dbReference>
<dbReference type="GO" id="GO:0003959">
    <property type="term" value="F:NADPH dehydrogenase activity"/>
    <property type="evidence" value="ECO:0007669"/>
    <property type="project" value="TreeGrafter"/>
</dbReference>
<accession>A0A9W6Z3I0</accession>
<keyword evidence="6" id="KW-1185">Reference proteome</keyword>
<dbReference type="Proteomes" id="UP001165063">
    <property type="component" value="Unassembled WGS sequence"/>
</dbReference>